<name>A0A0R1RJD8_9LACO</name>
<comment type="caution">
    <text evidence="2">The sequence shown here is derived from an EMBL/GenBank/DDBJ whole genome shotgun (WGS) entry which is preliminary data.</text>
</comment>
<evidence type="ECO:0000313" key="2">
    <source>
        <dbReference type="EMBL" id="KRL53795.1"/>
    </source>
</evidence>
<feature type="transmembrane region" description="Helical" evidence="1">
    <location>
        <begin position="131"/>
        <end position="152"/>
    </location>
</feature>
<dbReference type="PATRIC" id="fig|1114972.6.peg.913"/>
<reference evidence="2 3" key="1">
    <citation type="journal article" date="2015" name="Genome Announc.">
        <title>Expanding the biotechnology potential of lactobacilli through comparative genomics of 213 strains and associated genera.</title>
        <authorList>
            <person name="Sun Z."/>
            <person name="Harris H.M."/>
            <person name="McCann A."/>
            <person name="Guo C."/>
            <person name="Argimon S."/>
            <person name="Zhang W."/>
            <person name="Yang X."/>
            <person name="Jeffery I.B."/>
            <person name="Cooney J.C."/>
            <person name="Kagawa T.F."/>
            <person name="Liu W."/>
            <person name="Song Y."/>
            <person name="Salvetti E."/>
            <person name="Wrobel A."/>
            <person name="Rasinkangas P."/>
            <person name="Parkhill J."/>
            <person name="Rea M.C."/>
            <person name="O'Sullivan O."/>
            <person name="Ritari J."/>
            <person name="Douillard F.P."/>
            <person name="Paul Ross R."/>
            <person name="Yang R."/>
            <person name="Briner A.E."/>
            <person name="Felis G.E."/>
            <person name="de Vos W.M."/>
            <person name="Barrangou R."/>
            <person name="Klaenhammer T.R."/>
            <person name="Caufield P.W."/>
            <person name="Cui Y."/>
            <person name="Zhang H."/>
            <person name="O'Toole P.W."/>
        </authorList>
    </citation>
    <scope>NUCLEOTIDE SEQUENCE [LARGE SCALE GENOMIC DNA]</scope>
    <source>
        <strain evidence="2 3">DSM 15814</strain>
    </source>
</reference>
<sequence length="164" mass="17913">MLKLLQYLVYPKESSQTQTLNNRLLNGLLWAAVLSLPFTLVSLALDWPAGSLSHGTSLLALLTILIYTFGGGSIGKLIRSQDPNGTLKNQNTTRRWLILRSAFAGIDLAIFFFLFTLIFNPITGDTSVSRLPFNALIDLGTGLAFALLAYAVSASIASDKRRHN</sequence>
<dbReference type="RefSeq" id="WP_017260431.1">
    <property type="nucleotide sequence ID" value="NZ_AUAW01000015.1"/>
</dbReference>
<dbReference type="OrthoDB" id="9925621at2"/>
<dbReference type="STRING" id="1114972.FD35_GL000904"/>
<dbReference type="AlphaFoldDB" id="A0A0R1RJD8"/>
<dbReference type="EMBL" id="AZFF01000015">
    <property type="protein sequence ID" value="KRL53795.1"/>
    <property type="molecule type" value="Genomic_DNA"/>
</dbReference>
<keyword evidence="1" id="KW-0472">Membrane</keyword>
<evidence type="ECO:0000256" key="1">
    <source>
        <dbReference type="SAM" id="Phobius"/>
    </source>
</evidence>
<feature type="transmembrane region" description="Helical" evidence="1">
    <location>
        <begin position="57"/>
        <end position="77"/>
    </location>
</feature>
<keyword evidence="1" id="KW-1133">Transmembrane helix</keyword>
<organism evidence="2 3">
    <name type="scientific">Furfurilactobacillus rossiae DSM 15814</name>
    <dbReference type="NCBI Taxonomy" id="1114972"/>
    <lineage>
        <taxon>Bacteria</taxon>
        <taxon>Bacillati</taxon>
        <taxon>Bacillota</taxon>
        <taxon>Bacilli</taxon>
        <taxon>Lactobacillales</taxon>
        <taxon>Lactobacillaceae</taxon>
        <taxon>Furfurilactobacillus</taxon>
    </lineage>
</organism>
<feature type="transmembrane region" description="Helical" evidence="1">
    <location>
        <begin position="24"/>
        <end position="45"/>
    </location>
</feature>
<gene>
    <name evidence="2" type="ORF">FD35_GL000904</name>
</gene>
<feature type="transmembrane region" description="Helical" evidence="1">
    <location>
        <begin position="97"/>
        <end position="119"/>
    </location>
</feature>
<dbReference type="Proteomes" id="UP000051999">
    <property type="component" value="Unassembled WGS sequence"/>
</dbReference>
<protein>
    <submittedName>
        <fullName evidence="2">Uncharacterized protein</fullName>
    </submittedName>
</protein>
<accession>A0A0R1RJD8</accession>
<evidence type="ECO:0000313" key="3">
    <source>
        <dbReference type="Proteomes" id="UP000051999"/>
    </source>
</evidence>
<keyword evidence="3" id="KW-1185">Reference proteome</keyword>
<proteinExistence type="predicted"/>
<keyword evidence="1" id="KW-0812">Transmembrane</keyword>